<dbReference type="EMBL" id="WQNE01000006">
    <property type="protein sequence ID" value="MVT73604.1"/>
    <property type="molecule type" value="Genomic_DNA"/>
</dbReference>
<organism evidence="1 2">
    <name type="scientific">Bradyrhizobium cajani</name>
    <dbReference type="NCBI Taxonomy" id="1928661"/>
    <lineage>
        <taxon>Bacteria</taxon>
        <taxon>Pseudomonadati</taxon>
        <taxon>Pseudomonadota</taxon>
        <taxon>Alphaproteobacteria</taxon>
        <taxon>Hyphomicrobiales</taxon>
        <taxon>Nitrobacteraceae</taxon>
        <taxon>Bradyrhizobium</taxon>
    </lineage>
</organism>
<dbReference type="OrthoDB" id="10013602at2"/>
<keyword evidence="2" id="KW-1185">Reference proteome</keyword>
<evidence type="ECO:0000313" key="1">
    <source>
        <dbReference type="EMBL" id="MVT73604.1"/>
    </source>
</evidence>
<dbReference type="AlphaFoldDB" id="A0A844TCA5"/>
<protein>
    <submittedName>
        <fullName evidence="1">Uncharacterized protein</fullName>
    </submittedName>
</protein>
<dbReference type="PANTHER" id="PTHR33803:SF3">
    <property type="entry name" value="BLL1974 PROTEIN"/>
    <property type="match status" value="1"/>
</dbReference>
<name>A0A844TCA5_9BRAD</name>
<dbReference type="PANTHER" id="PTHR33803">
    <property type="entry name" value="IS1478 TRANSPOSASE"/>
    <property type="match status" value="1"/>
</dbReference>
<evidence type="ECO:0000313" key="2">
    <source>
        <dbReference type="Proteomes" id="UP000449969"/>
    </source>
</evidence>
<dbReference type="Proteomes" id="UP000449969">
    <property type="component" value="Unassembled WGS sequence"/>
</dbReference>
<proteinExistence type="predicted"/>
<comment type="caution">
    <text evidence="1">The sequence shown here is derived from an EMBL/GenBank/DDBJ whole genome shotgun (WGS) entry which is preliminary data.</text>
</comment>
<sequence length="45" mass="5073">MCKVRPPAQRALQIRSQQQRQRGFKLYSFQAPEVECIGKGKAAAP</sequence>
<reference evidence="1 2" key="1">
    <citation type="submission" date="2019-12" db="EMBL/GenBank/DDBJ databases">
        <title>Draft genome sequences Bradyrhizobium cajani AMBPC1010, Bradyrhizobium pachyrhizi AMBPC1040 and Bradyrhizobium yuanmingense ALSPC3051, three plant growth promoting strains isolated from nodules of Cajanus cajan L. in Dominican Republic.</title>
        <authorList>
            <person name="Flores-Felix J.D."/>
            <person name="Araujo J."/>
            <person name="Diaz-Alcantara C."/>
            <person name="Gonzalez-Andres F."/>
            <person name="Velazquez E."/>
        </authorList>
    </citation>
    <scope>NUCLEOTIDE SEQUENCE [LARGE SCALE GENOMIC DNA]</scope>
    <source>
        <strain evidence="1 2">1010</strain>
    </source>
</reference>
<gene>
    <name evidence="1" type="ORF">GPL20_11050</name>
</gene>
<accession>A0A844TCA5</accession>